<feature type="region of interest" description="Disordered" evidence="1">
    <location>
        <begin position="49"/>
        <end position="126"/>
    </location>
</feature>
<gene>
    <name evidence="2" type="ORF">VaNZ11_007639</name>
</gene>
<feature type="non-terminal residue" evidence="2">
    <location>
        <position position="478"/>
    </location>
</feature>
<accession>A0ABQ5S3V4</accession>
<evidence type="ECO:0000313" key="2">
    <source>
        <dbReference type="EMBL" id="GLI64376.1"/>
    </source>
</evidence>
<dbReference type="Proteomes" id="UP001165090">
    <property type="component" value="Unassembled WGS sequence"/>
</dbReference>
<evidence type="ECO:0000256" key="1">
    <source>
        <dbReference type="SAM" id="MobiDB-lite"/>
    </source>
</evidence>
<feature type="region of interest" description="Disordered" evidence="1">
    <location>
        <begin position="241"/>
        <end position="265"/>
    </location>
</feature>
<proteinExistence type="predicted"/>
<reference evidence="2 3" key="1">
    <citation type="journal article" date="2023" name="IScience">
        <title>Expanded male sex-determining region conserved during the evolution of homothallism in the green alga Volvox.</title>
        <authorList>
            <person name="Yamamoto K."/>
            <person name="Matsuzaki R."/>
            <person name="Mahakham W."/>
            <person name="Heman W."/>
            <person name="Sekimoto H."/>
            <person name="Kawachi M."/>
            <person name="Minakuchi Y."/>
            <person name="Toyoda A."/>
            <person name="Nozaki H."/>
        </authorList>
    </citation>
    <scope>NUCLEOTIDE SEQUENCE [LARGE SCALE GENOMIC DNA]</scope>
    <source>
        <strain evidence="2 3">NIES-4468</strain>
    </source>
</reference>
<dbReference type="InterPro" id="IPR011604">
    <property type="entry name" value="PDDEXK-like_dom_sf"/>
</dbReference>
<name>A0ABQ5S3V4_9CHLO</name>
<dbReference type="EMBL" id="BSDZ01000019">
    <property type="protein sequence ID" value="GLI64376.1"/>
    <property type="molecule type" value="Genomic_DNA"/>
</dbReference>
<evidence type="ECO:0000313" key="3">
    <source>
        <dbReference type="Proteomes" id="UP001165090"/>
    </source>
</evidence>
<dbReference type="Gene3D" id="3.90.320.10">
    <property type="match status" value="1"/>
</dbReference>
<sequence>MPSSLTTCCYSQRRLNYCGGCWRGWRRHRKTQRFRQLLLELLYRVPMNLRGDGDDGDGDGDGDSGGGRDDDGDGDSDGGSDGGNGDGGDDDGADGDDNDGGGEEGSAHGGDGDREDGDGDGTDCSSCNLPGQETELRGCSGRWGSAAAAAVAAAVHANAGSATGAAAPATVAVTTPVTVSAAMPSTSAAAVPPAAADDDDAKPPARMLQGTLLAAILESCLPAVLICKACGGGGDGGDGGGGGGDGADDGDGGGGGGATARHSQAAAPGVAVLTGNCMTSASKGPDWRPDGPVSVWCVCSGVARGGTGTAAATVTADTATATAAAATSTPVYGGGRCGVATDGKALEGPHHGAVHVVLREVVEVKNTCPFGMRQVRRGGKGRLVSEFFISDRGPRQEVSPLWIPQLQLHMLATGCHSGLLLSRSATKGTTVFRILRDDDYLNRMLSILDRFASEYVRRGVRPPRDMFAHQPEYAAFLS</sequence>
<organism evidence="2 3">
    <name type="scientific">Volvox africanus</name>
    <dbReference type="NCBI Taxonomy" id="51714"/>
    <lineage>
        <taxon>Eukaryota</taxon>
        <taxon>Viridiplantae</taxon>
        <taxon>Chlorophyta</taxon>
        <taxon>core chlorophytes</taxon>
        <taxon>Chlorophyceae</taxon>
        <taxon>CS clade</taxon>
        <taxon>Chlamydomonadales</taxon>
        <taxon>Volvocaceae</taxon>
        <taxon>Volvox</taxon>
    </lineage>
</organism>
<keyword evidence="3" id="KW-1185">Reference proteome</keyword>
<feature type="compositionally biased region" description="Acidic residues" evidence="1">
    <location>
        <begin position="87"/>
        <end position="102"/>
    </location>
</feature>
<protein>
    <recommendedName>
        <fullName evidence="4">Homing endonuclease LAGLIDADG domain-containing protein</fullName>
    </recommendedName>
</protein>
<evidence type="ECO:0008006" key="4">
    <source>
        <dbReference type="Google" id="ProtNLM"/>
    </source>
</evidence>
<comment type="caution">
    <text evidence="2">The sequence shown here is derived from an EMBL/GenBank/DDBJ whole genome shotgun (WGS) entry which is preliminary data.</text>
</comment>